<dbReference type="InterPro" id="IPR046784">
    <property type="entry name" value="Eap1"/>
</dbReference>
<dbReference type="OrthoDB" id="2504266at2759"/>
<feature type="region of interest" description="Disordered" evidence="1">
    <location>
        <begin position="505"/>
        <end position="832"/>
    </location>
</feature>
<reference evidence="2 3" key="1">
    <citation type="submission" date="2017-10" db="EMBL/GenBank/DDBJ databases">
        <title>Comparative genomics in systemic dimorphic fungi from Ajellomycetaceae.</title>
        <authorList>
            <person name="Munoz J.F."/>
            <person name="Mcewen J.G."/>
            <person name="Clay O.K."/>
            <person name="Cuomo C.A."/>
        </authorList>
    </citation>
    <scope>NUCLEOTIDE SEQUENCE [LARGE SCALE GENOMIC DNA]</scope>
    <source>
        <strain evidence="2 3">UAMH7299</strain>
    </source>
</reference>
<feature type="compositionally biased region" description="Pro residues" evidence="1">
    <location>
        <begin position="740"/>
        <end position="768"/>
    </location>
</feature>
<feature type="compositionally biased region" description="Polar residues" evidence="1">
    <location>
        <begin position="677"/>
        <end position="686"/>
    </location>
</feature>
<feature type="compositionally biased region" description="Polar residues" evidence="1">
    <location>
        <begin position="697"/>
        <end position="707"/>
    </location>
</feature>
<feature type="compositionally biased region" description="Polar residues" evidence="1">
    <location>
        <begin position="635"/>
        <end position="644"/>
    </location>
</feature>
<sequence>MAIRYEIDELLQLRESPLVTKPDSLPPVEEWMGPIPDPNALQKKHSNSRDHQGQPETPNKRSSLFEPRHLSRSSNSDEIVLGPPKTSFASASRSSFGKSIDATDRSSKPNDQDDSRNDRYNFREKFFKDREVGDRDAERRDTRTSVTNGRRPNRDDKEDWMGGRQRRTFGQDDPDRRIKRNGETDRWDGRDHRGHQESGHERTTRDKEQGRYPPRRDGQTRGKHDQPSWFRDGEAQDNTEADEERNPLRHREWRRGTHGQDREWNRPHKHEQDPEWMDSTDREATKETHTQEDFQRWKERMKASSAQQAGEAKKETMPEPAKEEPKAAETKRTDAGMFSNYEPSFRMDDGLDNFFGLWGESKQTQPTSSESEAHVKREVPPSRSTKASRFANIFSSPAESFPEKEEPEPQLQFQPPPPPPPQPQPPRQAERPASTDADQEGFQRILQMLGGNKSRNATPQADESLQPRPPPAPLPQADVMKATPNAMGSPIRESFNRQEYFPFQASAPLDRPPPGLDNILAQHKPKEPAAQGPRDTEFLLRLMQQTRISQSQQPQTNIQQQPQPTGQAPGARQNMPDLHRAHSVPKQKAPGYLDDPAIASVQRPEPPIDPREQLRRRGTGGPPMSAYFDEFGFSGPSQGAQAHNNPPGIRPPQGHAQPPMGIQRPLGLDQVPPPGWTNPQLPQSGPNHPLLPPGLSNHPTRNMNPNFPSGPPMPLHSGMPPPNERQPFQRNVVGNGPSGFGPPPGMMPPPGYMNMNAPPPSGFPPMPHAPEGMMGMAHANPYAGGPPPQGPPQQATSRQLLDMFGPSSNGSHGDGVMGGRNGAGMMGPGPYR</sequence>
<feature type="compositionally biased region" description="Polar residues" evidence="1">
    <location>
        <begin position="453"/>
        <end position="463"/>
    </location>
</feature>
<keyword evidence="3" id="KW-1185">Reference proteome</keyword>
<organism evidence="2 3">
    <name type="scientific">Polytolypa hystricis (strain UAMH7299)</name>
    <dbReference type="NCBI Taxonomy" id="1447883"/>
    <lineage>
        <taxon>Eukaryota</taxon>
        <taxon>Fungi</taxon>
        <taxon>Dikarya</taxon>
        <taxon>Ascomycota</taxon>
        <taxon>Pezizomycotina</taxon>
        <taxon>Eurotiomycetes</taxon>
        <taxon>Eurotiomycetidae</taxon>
        <taxon>Onygenales</taxon>
        <taxon>Onygenales incertae sedis</taxon>
        <taxon>Polytolypa</taxon>
    </lineage>
</organism>
<dbReference type="EMBL" id="PDNA01000012">
    <property type="protein sequence ID" value="PGH26829.1"/>
    <property type="molecule type" value="Genomic_DNA"/>
</dbReference>
<proteinExistence type="predicted"/>
<dbReference type="AlphaFoldDB" id="A0A2B7Z0R5"/>
<feature type="compositionally biased region" description="Pro residues" evidence="1">
    <location>
        <begin position="708"/>
        <end position="724"/>
    </location>
</feature>
<name>A0A2B7Z0R5_POLH7</name>
<feature type="compositionally biased region" description="Polar residues" evidence="1">
    <location>
        <begin position="361"/>
        <end position="370"/>
    </location>
</feature>
<feature type="compositionally biased region" description="Pro residues" evidence="1">
    <location>
        <begin position="414"/>
        <end position="426"/>
    </location>
</feature>
<protein>
    <submittedName>
        <fullName evidence="2">Uncharacterized protein</fullName>
    </submittedName>
</protein>
<feature type="compositionally biased region" description="Polar residues" evidence="1">
    <location>
        <begin position="382"/>
        <end position="398"/>
    </location>
</feature>
<feature type="compositionally biased region" description="Basic and acidic residues" evidence="1">
    <location>
        <begin position="311"/>
        <end position="334"/>
    </location>
</feature>
<evidence type="ECO:0000313" key="3">
    <source>
        <dbReference type="Proteomes" id="UP000224634"/>
    </source>
</evidence>
<feature type="compositionally biased region" description="Basic and acidic residues" evidence="1">
    <location>
        <begin position="101"/>
        <end position="143"/>
    </location>
</feature>
<gene>
    <name evidence="2" type="ORF">AJ80_01409</name>
</gene>
<feature type="region of interest" description="Disordered" evidence="1">
    <location>
        <begin position="16"/>
        <end position="490"/>
    </location>
</feature>
<dbReference type="Pfam" id="PF20566">
    <property type="entry name" value="Eap1"/>
    <property type="match status" value="1"/>
</dbReference>
<feature type="compositionally biased region" description="Basic and acidic residues" evidence="1">
    <location>
        <begin position="152"/>
        <end position="161"/>
    </location>
</feature>
<feature type="compositionally biased region" description="Gly residues" evidence="1">
    <location>
        <begin position="812"/>
        <end position="832"/>
    </location>
</feature>
<evidence type="ECO:0000313" key="2">
    <source>
        <dbReference type="EMBL" id="PGH26829.1"/>
    </source>
</evidence>
<feature type="compositionally biased region" description="Basic and acidic residues" evidence="1">
    <location>
        <begin position="169"/>
        <end position="234"/>
    </location>
</feature>
<dbReference type="Proteomes" id="UP000224634">
    <property type="component" value="Unassembled WGS sequence"/>
</dbReference>
<feature type="compositionally biased region" description="Basic and acidic residues" evidence="1">
    <location>
        <begin position="606"/>
        <end position="615"/>
    </location>
</feature>
<feature type="compositionally biased region" description="Low complexity" evidence="1">
    <location>
        <begin position="544"/>
        <end position="573"/>
    </location>
</feature>
<dbReference type="STRING" id="1447883.A0A2B7Z0R5"/>
<accession>A0A2B7Z0R5</accession>
<comment type="caution">
    <text evidence="2">The sequence shown here is derived from an EMBL/GenBank/DDBJ whole genome shotgun (WGS) entry which is preliminary data.</text>
</comment>
<feature type="compositionally biased region" description="Basic and acidic residues" evidence="1">
    <location>
        <begin position="371"/>
        <end position="380"/>
    </location>
</feature>
<feature type="compositionally biased region" description="Polar residues" evidence="1">
    <location>
        <begin position="87"/>
        <end position="97"/>
    </location>
</feature>
<evidence type="ECO:0000256" key="1">
    <source>
        <dbReference type="SAM" id="MobiDB-lite"/>
    </source>
</evidence>
<feature type="compositionally biased region" description="Basic and acidic residues" evidence="1">
    <location>
        <begin position="244"/>
        <end position="302"/>
    </location>
</feature>